<keyword evidence="3" id="KW-1185">Reference proteome</keyword>
<sequence>MLEEERQRELKARSLVHMLRRQGIALTHTLDGKLNCHAPPGVLAEYRQQLGDLKPEIFLFLDTEPLERKILSIVTQLEHPTPRMVAQRLHLPSVQIRDLLEHLVLLGLIDRRPIKQGSYRYSVRQEDVSDNV</sequence>
<reference evidence="2 3" key="1">
    <citation type="submission" date="2019-01" db="EMBL/GenBank/DDBJ databases">
        <title>Draft genome sequence of Dictyobacter sp. Uno17.</title>
        <authorList>
            <person name="Wang C.M."/>
            <person name="Zheng Y."/>
            <person name="Sakai Y."/>
            <person name="Abe K."/>
            <person name="Yokota A."/>
            <person name="Yabe S."/>
        </authorList>
    </citation>
    <scope>NUCLEOTIDE SEQUENCE [LARGE SCALE GENOMIC DNA]</scope>
    <source>
        <strain evidence="2 3">Uno17</strain>
    </source>
</reference>
<dbReference type="AlphaFoldDB" id="A0A5A5T677"/>
<dbReference type="Proteomes" id="UP000322530">
    <property type="component" value="Unassembled WGS sequence"/>
</dbReference>
<dbReference type="InterPro" id="IPR041464">
    <property type="entry name" value="TubC_N"/>
</dbReference>
<evidence type="ECO:0000313" key="3">
    <source>
        <dbReference type="Proteomes" id="UP000322530"/>
    </source>
</evidence>
<proteinExistence type="predicted"/>
<accession>A0A5A5T677</accession>
<dbReference type="InterPro" id="IPR044894">
    <property type="entry name" value="TubC_N_sf"/>
</dbReference>
<evidence type="ECO:0000313" key="2">
    <source>
        <dbReference type="EMBL" id="GCF06868.1"/>
    </source>
</evidence>
<dbReference type="Pfam" id="PF18563">
    <property type="entry name" value="TubC_N"/>
    <property type="match status" value="1"/>
</dbReference>
<comment type="caution">
    <text evidence="2">The sequence shown here is derived from an EMBL/GenBank/DDBJ whole genome shotgun (WGS) entry which is preliminary data.</text>
</comment>
<protein>
    <recommendedName>
        <fullName evidence="1">TubC N-terminal docking domain-containing protein</fullName>
    </recommendedName>
</protein>
<dbReference type="Gene3D" id="1.10.10.1830">
    <property type="entry name" value="Non-ribosomal peptide synthase, adenylation domain"/>
    <property type="match status" value="1"/>
</dbReference>
<evidence type="ECO:0000259" key="1">
    <source>
        <dbReference type="Pfam" id="PF18563"/>
    </source>
</evidence>
<organism evidence="2 3">
    <name type="scientific">Dictyobacter arantiisoli</name>
    <dbReference type="NCBI Taxonomy" id="2014874"/>
    <lineage>
        <taxon>Bacteria</taxon>
        <taxon>Bacillati</taxon>
        <taxon>Chloroflexota</taxon>
        <taxon>Ktedonobacteria</taxon>
        <taxon>Ktedonobacterales</taxon>
        <taxon>Dictyobacteraceae</taxon>
        <taxon>Dictyobacter</taxon>
    </lineage>
</organism>
<gene>
    <name evidence="2" type="ORF">KDI_04320</name>
</gene>
<dbReference type="EMBL" id="BIXY01000003">
    <property type="protein sequence ID" value="GCF06868.1"/>
    <property type="molecule type" value="Genomic_DNA"/>
</dbReference>
<name>A0A5A5T677_9CHLR</name>
<feature type="domain" description="TubC N-terminal docking" evidence="1">
    <location>
        <begin position="14"/>
        <end position="61"/>
    </location>
</feature>